<gene>
    <name evidence="2" type="ORF">SAMN04487962_11831</name>
</gene>
<keyword evidence="3" id="KW-1185">Reference proteome</keyword>
<protein>
    <submittedName>
        <fullName evidence="2">Uncharacterized protein</fullName>
    </submittedName>
</protein>
<evidence type="ECO:0000256" key="1">
    <source>
        <dbReference type="SAM" id="Phobius"/>
    </source>
</evidence>
<evidence type="ECO:0000313" key="3">
    <source>
        <dbReference type="Proteomes" id="UP000198762"/>
    </source>
</evidence>
<name>A0A1I0GH91_9GAMM</name>
<dbReference type="Proteomes" id="UP000198762">
    <property type="component" value="Unassembled WGS sequence"/>
</dbReference>
<reference evidence="3" key="1">
    <citation type="submission" date="2016-10" db="EMBL/GenBank/DDBJ databases">
        <authorList>
            <person name="Varghese N."/>
            <person name="Submissions S."/>
        </authorList>
    </citation>
    <scope>NUCLEOTIDE SEQUENCE [LARGE SCALE GENOMIC DNA]</scope>
    <source>
        <strain evidence="3">CGMCC 1.6489</strain>
    </source>
</reference>
<dbReference type="RefSeq" id="WP_091853793.1">
    <property type="nucleotide sequence ID" value="NZ_FOHZ01000018.1"/>
</dbReference>
<feature type="transmembrane region" description="Helical" evidence="1">
    <location>
        <begin position="6"/>
        <end position="25"/>
    </location>
</feature>
<evidence type="ECO:0000313" key="2">
    <source>
        <dbReference type="EMBL" id="SET70239.1"/>
    </source>
</evidence>
<dbReference type="OrthoDB" id="6386446at2"/>
<keyword evidence="1" id="KW-1133">Transmembrane helix</keyword>
<accession>A0A1I0GH91</accession>
<dbReference type="AlphaFoldDB" id="A0A1I0GH91"/>
<organism evidence="2 3">
    <name type="scientific">Marinobacter segnicrescens</name>
    <dbReference type="NCBI Taxonomy" id="430453"/>
    <lineage>
        <taxon>Bacteria</taxon>
        <taxon>Pseudomonadati</taxon>
        <taxon>Pseudomonadota</taxon>
        <taxon>Gammaproteobacteria</taxon>
        <taxon>Pseudomonadales</taxon>
        <taxon>Marinobacteraceae</taxon>
        <taxon>Marinobacter</taxon>
    </lineage>
</organism>
<keyword evidence="1" id="KW-0812">Transmembrane</keyword>
<feature type="transmembrane region" description="Helical" evidence="1">
    <location>
        <begin position="94"/>
        <end position="114"/>
    </location>
</feature>
<proteinExistence type="predicted"/>
<sequence length="117" mass="13118">MDGELIFAFVFAGCLLTAMVSWLVFGRLSMAKIEKAIMAEGKPRPCPWDGVGGRLVWYAYAVALPESFFNEIDNRQLNTSDVKRYTTRADQLRAWVFMIAGHGFVLLVFAAVVFDFG</sequence>
<keyword evidence="1" id="KW-0472">Membrane</keyword>
<dbReference type="EMBL" id="FOHZ01000018">
    <property type="protein sequence ID" value="SET70239.1"/>
    <property type="molecule type" value="Genomic_DNA"/>
</dbReference>